<organism evidence="2 3">
    <name type="scientific">Mauremys mutica</name>
    <name type="common">yellowpond turtle</name>
    <dbReference type="NCBI Taxonomy" id="74926"/>
    <lineage>
        <taxon>Eukaryota</taxon>
        <taxon>Metazoa</taxon>
        <taxon>Chordata</taxon>
        <taxon>Craniata</taxon>
        <taxon>Vertebrata</taxon>
        <taxon>Euteleostomi</taxon>
        <taxon>Archelosauria</taxon>
        <taxon>Testudinata</taxon>
        <taxon>Testudines</taxon>
        <taxon>Cryptodira</taxon>
        <taxon>Durocryptodira</taxon>
        <taxon>Testudinoidea</taxon>
        <taxon>Geoemydidae</taxon>
        <taxon>Geoemydinae</taxon>
        <taxon>Mauremys</taxon>
    </lineage>
</organism>
<feature type="transmembrane region" description="Helical" evidence="1">
    <location>
        <begin position="31"/>
        <end position="49"/>
    </location>
</feature>
<dbReference type="EMBL" id="JAHDVG010000484">
    <property type="protein sequence ID" value="KAH1170106.1"/>
    <property type="molecule type" value="Genomic_DNA"/>
</dbReference>
<dbReference type="AlphaFoldDB" id="A0A9D3WYH2"/>
<sequence>MSTIKTQTDTNPTICIDQGCRRVFASLLCKLFLTGSILLATLLICFLYAKRDVYNRELEILLALERNQFCLYHTLKCLCSDFTSSEGSSVKKLASDLFLNIV</sequence>
<reference evidence="2" key="1">
    <citation type="submission" date="2021-09" db="EMBL/GenBank/DDBJ databases">
        <title>The genome of Mauremys mutica provides insights into the evolution of semi-aquatic lifestyle.</title>
        <authorList>
            <person name="Gong S."/>
            <person name="Gao Y."/>
        </authorList>
    </citation>
    <scope>NUCLEOTIDE SEQUENCE</scope>
    <source>
        <strain evidence="2">MM-2020</strain>
        <tissue evidence="2">Muscle</tissue>
    </source>
</reference>
<accession>A0A9D3WYH2</accession>
<gene>
    <name evidence="2" type="ORF">KIL84_001091</name>
</gene>
<keyword evidence="3" id="KW-1185">Reference proteome</keyword>
<evidence type="ECO:0000256" key="1">
    <source>
        <dbReference type="SAM" id="Phobius"/>
    </source>
</evidence>
<keyword evidence="1" id="KW-0472">Membrane</keyword>
<name>A0A9D3WYH2_9SAUR</name>
<proteinExistence type="predicted"/>
<keyword evidence="1" id="KW-0812">Transmembrane</keyword>
<keyword evidence="1" id="KW-1133">Transmembrane helix</keyword>
<comment type="caution">
    <text evidence="2">The sequence shown here is derived from an EMBL/GenBank/DDBJ whole genome shotgun (WGS) entry which is preliminary data.</text>
</comment>
<evidence type="ECO:0000313" key="3">
    <source>
        <dbReference type="Proteomes" id="UP000827986"/>
    </source>
</evidence>
<dbReference type="Proteomes" id="UP000827986">
    <property type="component" value="Unassembled WGS sequence"/>
</dbReference>
<protein>
    <submittedName>
        <fullName evidence="2">Uncharacterized protein</fullName>
    </submittedName>
</protein>
<evidence type="ECO:0000313" key="2">
    <source>
        <dbReference type="EMBL" id="KAH1170106.1"/>
    </source>
</evidence>